<proteinExistence type="inferred from homology"/>
<dbReference type="GO" id="GO:0004866">
    <property type="term" value="F:endopeptidase inhibitor activity"/>
    <property type="evidence" value="ECO:0007669"/>
    <property type="project" value="InterPro"/>
</dbReference>
<evidence type="ECO:0000256" key="2">
    <source>
        <dbReference type="SAM" id="MobiDB-lite"/>
    </source>
</evidence>
<dbReference type="InterPro" id="IPR002890">
    <property type="entry name" value="MG2"/>
</dbReference>
<evidence type="ECO:0000313" key="4">
    <source>
        <dbReference type="EMBL" id="TXF86706.1"/>
    </source>
</evidence>
<protein>
    <recommendedName>
        <fullName evidence="3">Alpha-2-macroglobulin domain-containing protein</fullName>
    </recommendedName>
</protein>
<dbReference type="EMBL" id="VOXD01000038">
    <property type="protein sequence ID" value="TXF86706.1"/>
    <property type="molecule type" value="Genomic_DNA"/>
</dbReference>
<dbReference type="PANTHER" id="PTHR40094">
    <property type="entry name" value="ALPHA-2-MACROGLOBULIN HOMOLOG"/>
    <property type="match status" value="1"/>
</dbReference>
<dbReference type="OrthoDB" id="9767116at2"/>
<feature type="region of interest" description="Disordered" evidence="2">
    <location>
        <begin position="1207"/>
        <end position="1235"/>
    </location>
</feature>
<name>A0A5C7FN08_9BACT</name>
<keyword evidence="5" id="KW-1185">Reference proteome</keyword>
<evidence type="ECO:0000259" key="3">
    <source>
        <dbReference type="SMART" id="SM01360"/>
    </source>
</evidence>
<dbReference type="SMART" id="SM01360">
    <property type="entry name" value="A2M"/>
    <property type="match status" value="1"/>
</dbReference>
<comment type="caution">
    <text evidence="4">The sequence shown here is derived from an EMBL/GenBank/DDBJ whole genome shotgun (WGS) entry which is preliminary data.</text>
</comment>
<dbReference type="Proteomes" id="UP000321907">
    <property type="component" value="Unassembled WGS sequence"/>
</dbReference>
<sequence>MHLRANVHPCSEYKITLCSTVLILPMYLKLLPMRHLLIALVLLFTANLMSQNYQAEKDKIETAMKAGKPRTALEAAEEYYNLAIKNGDEDQAIKALAYRAEFTSQTEEEGQDAAIRLIHRELAASNDRPVVASVLNYLLGSSYYEYARQNSWRLRNNTAETTDTIPAAERPLEDWNLPQLVEAAEKHLFTSLELASTARTPLSSVPAIVTNDSARVDERPTLYDLLVRESLSMLGNPLLSVGDAEISNPEQYLGSAAAFAAMPINATEGTGTYRKLKIYQDLTNFHLGPPSTALMSVDIDRIEYVRQLGAATSDYLAALRRMQETYKDTPGGQIFLVKEAEVYASTYENDEATGEQPKANALSILDRITDKNPDVATPAEQLRRQIMAKSLSVNVQSVYGLKENILISLNYRNIDRIYHRLYPAPESGPEEEFDRWRFDEKALVKLVSKRPLEKADFRFAANDDYEQHSTETWLKAQKPGRYYLVSSSDANFDLEKGQLAVTSFQVSDLAVARYHDGEDYYCEVVDRTTGAAKAGIRVEMQRMNERNRSKWNTFKTVTTGTDGRFENPDIERSSVRFILTDRANNDKLVTNDSYFRTYRENNRRTYPLTPLFTDRNIYRPGQTVKIYGLTWQKNPDEMPEMLTGQTRELILRDPNYQELSKVTVTSDEYSRFSAEFKLPEGGLTGNFQIQTDGGGISFRMEEYKRPRFEVELDGPDYAVAEEETEVKGAAKLYAGPGLDGAKVNYRVFLEEVSYWWWGRSNDNDRELIADGETETNGQGEFTVKFTPEKQNQKGRKRFRFVVEADVADGTGETHDASTSISLRSDKPVIALQPSEEMVDKADSLTILAAGGDENLTVSLTITPVTKPGTSLKERKWGFPDRPILDQNDYQRRFPGFATGKTTELEEWPTSGAPVHQGELEVVKGEARLNLAAAGWPVGHYRVDWTYPDGTAGASSTFAVLDVAQAELPAGVANFTKVSNRNPKVGETFTMTLVSAVALPNVNGLWASRKGYDRVETSADKKAVFSYTATDADRGGIALTVGYVSQNKSHNFRERFNLGWDNKKLKIDYATFRDKLRPGEPERWTLTVKNADGTPVPAAALASMYDASLDQISPNSGWSFSPFPGFSGYLQQMDMLTDGVLGASGRSTFRWPDLKGTPQLPQLDLSPFGRYSYEANLRGDRAMMKRSAAPVAYSVEASPVVEEMSMDTAAPASAGGSVPPPPPPPAPKPEKEETDAPVKIRTKLQETAFWLPDLTSDDDGNLVISFDSPEALTSWKFRLFAHDKELATAVSEQTIVTQKELMVLPNVPRFVREGDEIGLTARVNNMTETAMNATVTLELFDPATDQLFSPEVLASLGAAAGAGKWTEEQTIAPNSGESVSFALTIPDGFSANGPIGYRVIAKSLSPGPSPGEVSFSDGEENVIPVLTDRTLITVSQPFYLKRKEKKTISLPVLGDNKSNSLQHVNYTFQATTNPAWLALKSLPYLMEYPYDCTEQLANRYFANQLAYATVSDKPILEQVFREWQKDTNGLKSELEQNQNLKNALLTETPWLRAAEDESKQRARIGELFDLKRLADEQTAALDKLANRQDQSGYFGWFPGGRGNRYMTQYVVETLARLRQLKVVTPNQQGRVTSISESAILWLDQELKDDYQELLRRMKDQKDWKKDYRPSSTIVHYLYARALGGGNVNTEKGVTEALTFYTEQASAQWLSYGLYEQALLAVTDVTNNGNEPRLAKKIIESLRERALHKDEFGMYWKYGRGYRWQNLPIETHCRILEAFQLAGGTTDELDEMRLWLLTNKRTNRWETTKSTAAAVFALLNTGTNWTEGPGKPLEVEWPGFASKKNLASRVRAAQETAEAATGAFSVDVAADDITSGLASVKVKNKDNRLVWGGVYWQYTELAEKVETASDGPLTLERELFRRIPTEDGIRLEPITANDPLSPGDRVTVKLTLRSDRELDFVHLKDRRAATFEPIEQLSGYQYKGGLGYYFAPGDLATNFFIDHLPKGTFTVEYDLFATYAGSFSNGLGRVQCMYAPEFGANTNGARIMVK</sequence>
<evidence type="ECO:0000313" key="5">
    <source>
        <dbReference type="Proteomes" id="UP000321907"/>
    </source>
</evidence>
<dbReference type="Gene3D" id="1.50.10.20">
    <property type="match status" value="1"/>
</dbReference>
<dbReference type="Gene3D" id="2.60.40.1930">
    <property type="match status" value="1"/>
</dbReference>
<organism evidence="4 5">
    <name type="scientific">Neolewinella aurantiaca</name>
    <dbReference type="NCBI Taxonomy" id="2602767"/>
    <lineage>
        <taxon>Bacteria</taxon>
        <taxon>Pseudomonadati</taxon>
        <taxon>Bacteroidota</taxon>
        <taxon>Saprospiria</taxon>
        <taxon>Saprospirales</taxon>
        <taxon>Lewinellaceae</taxon>
        <taxon>Neolewinella</taxon>
    </lineage>
</organism>
<evidence type="ECO:0000256" key="1">
    <source>
        <dbReference type="ARBA" id="ARBA00010556"/>
    </source>
</evidence>
<dbReference type="PANTHER" id="PTHR40094:SF1">
    <property type="entry name" value="UBIQUITIN DOMAIN-CONTAINING PROTEIN"/>
    <property type="match status" value="1"/>
</dbReference>
<dbReference type="Pfam" id="PF01835">
    <property type="entry name" value="MG2"/>
    <property type="match status" value="1"/>
</dbReference>
<dbReference type="InterPro" id="IPR051802">
    <property type="entry name" value="YfhM-like"/>
</dbReference>
<dbReference type="Pfam" id="PF17973">
    <property type="entry name" value="bMG10"/>
    <property type="match status" value="1"/>
</dbReference>
<dbReference type="Pfam" id="PF00207">
    <property type="entry name" value="A2M"/>
    <property type="match status" value="1"/>
</dbReference>
<dbReference type="InterPro" id="IPR008930">
    <property type="entry name" value="Terpenoid_cyclase/PrenylTrfase"/>
</dbReference>
<reference evidence="4 5" key="1">
    <citation type="submission" date="2019-08" db="EMBL/GenBank/DDBJ databases">
        <title>Lewinella sp. strain SSH13 Genome sequencing and assembly.</title>
        <authorList>
            <person name="Kim I."/>
        </authorList>
    </citation>
    <scope>NUCLEOTIDE SEQUENCE [LARGE SCALE GENOMIC DNA]</scope>
    <source>
        <strain evidence="4 5">SSH13</strain>
    </source>
</reference>
<feature type="compositionally biased region" description="Pro residues" evidence="2">
    <location>
        <begin position="1217"/>
        <end position="1226"/>
    </location>
</feature>
<dbReference type="SUPFAM" id="SSF48239">
    <property type="entry name" value="Terpenoid cyclases/Protein prenyltransferases"/>
    <property type="match status" value="1"/>
</dbReference>
<feature type="domain" description="Alpha-2-macroglobulin" evidence="3">
    <location>
        <begin position="1246"/>
        <end position="1336"/>
    </location>
</feature>
<accession>A0A5C7FN08</accession>
<dbReference type="InterPro" id="IPR041246">
    <property type="entry name" value="Bact_MG10"/>
</dbReference>
<comment type="similarity">
    <text evidence="1">Belongs to the protease inhibitor I39 (alpha-2-macroglobulin) family. Bacterial alpha-2-macroglobulin subfamily.</text>
</comment>
<gene>
    <name evidence="4" type="ORF">FUA23_19185</name>
</gene>
<dbReference type="InterPro" id="IPR001599">
    <property type="entry name" value="Macroglobln_a2"/>
</dbReference>